<dbReference type="Gene3D" id="1.10.357.10">
    <property type="entry name" value="Tetracycline Repressor, domain 2"/>
    <property type="match status" value="1"/>
</dbReference>
<proteinExistence type="predicted"/>
<reference evidence="5" key="1">
    <citation type="journal article" date="2019" name="Int. J. Syst. Evol. Microbiol.">
        <title>The Global Catalogue of Microorganisms (GCM) 10K type strain sequencing project: providing services to taxonomists for standard genome sequencing and annotation.</title>
        <authorList>
            <consortium name="The Broad Institute Genomics Platform"/>
            <consortium name="The Broad Institute Genome Sequencing Center for Infectious Disease"/>
            <person name="Wu L."/>
            <person name="Ma J."/>
        </authorList>
    </citation>
    <scope>NUCLEOTIDE SEQUENCE [LARGE SCALE GENOMIC DNA]</scope>
    <source>
        <strain evidence="5">CCM 8980</strain>
    </source>
</reference>
<evidence type="ECO:0000256" key="1">
    <source>
        <dbReference type="ARBA" id="ARBA00023125"/>
    </source>
</evidence>
<dbReference type="EMBL" id="JBHTOC010000015">
    <property type="protein sequence ID" value="MFD1430680.1"/>
    <property type="molecule type" value="Genomic_DNA"/>
</dbReference>
<accession>A0ABW4CLP7</accession>
<keyword evidence="1 2" id="KW-0238">DNA-binding</keyword>
<comment type="caution">
    <text evidence="4">The sequence shown here is derived from an EMBL/GenBank/DDBJ whole genome shotgun (WGS) entry which is preliminary data.</text>
</comment>
<dbReference type="InterPro" id="IPR050624">
    <property type="entry name" value="HTH-type_Tx_Regulator"/>
</dbReference>
<dbReference type="PROSITE" id="PS50977">
    <property type="entry name" value="HTH_TETR_2"/>
    <property type="match status" value="1"/>
</dbReference>
<dbReference type="Pfam" id="PF14278">
    <property type="entry name" value="TetR_C_8"/>
    <property type="match status" value="1"/>
</dbReference>
<dbReference type="InterPro" id="IPR001647">
    <property type="entry name" value="HTH_TetR"/>
</dbReference>
<evidence type="ECO:0000259" key="3">
    <source>
        <dbReference type="PROSITE" id="PS50977"/>
    </source>
</evidence>
<sequence>MATYSQEQQELSRESLQLALFDLMQHQAFASITVSALAARAGISRMGFYRNYDTKEQVLSDYFDRRVAPFYDALSASVAQGPASISQAYFAYIDRHSTLFEVLIQSGAENVLIDRFTYYVDRFYRDHVKTVPFTGDYAFFWTSFVAAGLYKMTIDWLKTGKRASVATLAAIATKLAG</sequence>
<dbReference type="InterPro" id="IPR039532">
    <property type="entry name" value="TetR_C_Firmicutes"/>
</dbReference>
<dbReference type="PANTHER" id="PTHR43479:SF11">
    <property type="entry name" value="ACREF_ENVCD OPERON REPRESSOR-RELATED"/>
    <property type="match status" value="1"/>
</dbReference>
<evidence type="ECO:0000313" key="5">
    <source>
        <dbReference type="Proteomes" id="UP001597196"/>
    </source>
</evidence>
<gene>
    <name evidence="4" type="ORF">ACFQ4P_10560</name>
</gene>
<dbReference type="SUPFAM" id="SSF46689">
    <property type="entry name" value="Homeodomain-like"/>
    <property type="match status" value="1"/>
</dbReference>
<protein>
    <submittedName>
        <fullName evidence="4">TetR/AcrR family transcriptional regulator</fullName>
    </submittedName>
</protein>
<feature type="DNA-binding region" description="H-T-H motif" evidence="2">
    <location>
        <begin position="33"/>
        <end position="52"/>
    </location>
</feature>
<feature type="domain" description="HTH tetR-type" evidence="3">
    <location>
        <begin position="10"/>
        <end position="70"/>
    </location>
</feature>
<dbReference type="PANTHER" id="PTHR43479">
    <property type="entry name" value="ACREF/ENVCD OPERON REPRESSOR-RELATED"/>
    <property type="match status" value="1"/>
</dbReference>
<name>A0ABW4CLP7_9LACO</name>
<dbReference type="InterPro" id="IPR009057">
    <property type="entry name" value="Homeodomain-like_sf"/>
</dbReference>
<evidence type="ECO:0000313" key="4">
    <source>
        <dbReference type="EMBL" id="MFD1430680.1"/>
    </source>
</evidence>
<dbReference type="Pfam" id="PF00440">
    <property type="entry name" value="TetR_N"/>
    <property type="match status" value="1"/>
</dbReference>
<dbReference type="RefSeq" id="WP_203627982.1">
    <property type="nucleotide sequence ID" value="NZ_BOLQ01000016.1"/>
</dbReference>
<dbReference type="Proteomes" id="UP001597196">
    <property type="component" value="Unassembled WGS sequence"/>
</dbReference>
<keyword evidence="5" id="KW-1185">Reference proteome</keyword>
<evidence type="ECO:0000256" key="2">
    <source>
        <dbReference type="PROSITE-ProRule" id="PRU00335"/>
    </source>
</evidence>
<organism evidence="4 5">
    <name type="scientific">Lacticaseibacillus mingshuiensis</name>
    <dbReference type="NCBI Taxonomy" id="2799574"/>
    <lineage>
        <taxon>Bacteria</taxon>
        <taxon>Bacillati</taxon>
        <taxon>Bacillota</taxon>
        <taxon>Bacilli</taxon>
        <taxon>Lactobacillales</taxon>
        <taxon>Lactobacillaceae</taxon>
        <taxon>Lacticaseibacillus</taxon>
    </lineage>
</organism>